<accession>U9UHT7</accession>
<name>U9UHT7_RHIID</name>
<proteinExistence type="predicted"/>
<sequence>MVKQSVKWSEKWSAKMVDVEQLHTILAPAKKAIQAVEANSSNMALIFLELIQDGSCN</sequence>
<dbReference type="AlphaFoldDB" id="U9UHT7"/>
<organism evidence="1">
    <name type="scientific">Rhizophagus irregularis (strain DAOM 181602 / DAOM 197198 / MUCL 43194)</name>
    <name type="common">Arbuscular mycorrhizal fungus</name>
    <name type="synonym">Glomus intraradices</name>
    <dbReference type="NCBI Taxonomy" id="747089"/>
    <lineage>
        <taxon>Eukaryota</taxon>
        <taxon>Fungi</taxon>
        <taxon>Fungi incertae sedis</taxon>
        <taxon>Mucoromycota</taxon>
        <taxon>Glomeromycotina</taxon>
        <taxon>Glomeromycetes</taxon>
        <taxon>Glomerales</taxon>
        <taxon>Glomeraceae</taxon>
        <taxon>Rhizophagus</taxon>
    </lineage>
</organism>
<gene>
    <name evidence="1" type="ORF">GLOINDRAFT_2153</name>
</gene>
<dbReference type="HOGENOM" id="CLU_2997564_0_0_1"/>
<dbReference type="EMBL" id="KI278430">
    <property type="protein sequence ID" value="ESA19237.1"/>
    <property type="molecule type" value="Genomic_DNA"/>
</dbReference>
<reference evidence="1" key="1">
    <citation type="submission" date="2013-07" db="EMBL/GenBank/DDBJ databases">
        <title>The genome of an arbuscular mycorrhizal fungus provides insights into the evolution of the oldest plant symbiosis.</title>
        <authorList>
            <consortium name="DOE Joint Genome Institute"/>
            <person name="Tisserant E."/>
            <person name="Malbreil M."/>
            <person name="Kuo A."/>
            <person name="Kohler A."/>
            <person name="Symeonidi A."/>
            <person name="Balestrini R."/>
            <person name="Charron P."/>
            <person name="Duensing N."/>
            <person name="Frei-dit-Frey N."/>
            <person name="Gianinazzi-Pearson V."/>
            <person name="Gilbert B."/>
            <person name="Handa Y."/>
            <person name="Hijri M."/>
            <person name="Kaul R."/>
            <person name="Kawaguchi M."/>
            <person name="Krajinski F."/>
            <person name="Lammers P."/>
            <person name="Lapierre D."/>
            <person name="Masclaux F.G."/>
            <person name="Murat C."/>
            <person name="Morin E."/>
            <person name="Ndikumana S."/>
            <person name="Pagni M."/>
            <person name="Petitpierre D."/>
            <person name="Requena N."/>
            <person name="Rosikiewicz P."/>
            <person name="Riley R."/>
            <person name="Saito K."/>
            <person name="San Clemente H."/>
            <person name="Shapiro H."/>
            <person name="van Tuinen D."/>
            <person name="Becard G."/>
            <person name="Bonfante P."/>
            <person name="Paszkowski U."/>
            <person name="Shachar-Hill Y."/>
            <person name="Young J.P."/>
            <person name="Sanders I.R."/>
            <person name="Henrissat B."/>
            <person name="Rensing S.A."/>
            <person name="Grigoriev I.V."/>
            <person name="Corradi N."/>
            <person name="Roux C."/>
            <person name="Martin F."/>
        </authorList>
    </citation>
    <scope>NUCLEOTIDE SEQUENCE</scope>
    <source>
        <strain evidence="1">DAOM 197198</strain>
    </source>
</reference>
<evidence type="ECO:0000313" key="1">
    <source>
        <dbReference type="EMBL" id="ESA19237.1"/>
    </source>
</evidence>
<protein>
    <submittedName>
        <fullName evidence="1">Uncharacterized protein</fullName>
    </submittedName>
</protein>